<dbReference type="PANTHER" id="PTHR30193">
    <property type="entry name" value="ABC TRANSPORTER PERMEASE PROTEIN"/>
    <property type="match status" value="1"/>
</dbReference>
<organism evidence="8 9">
    <name type="scientific">Thermotoga petrophila</name>
    <dbReference type="NCBI Taxonomy" id="93929"/>
    <lineage>
        <taxon>Bacteria</taxon>
        <taxon>Thermotogati</taxon>
        <taxon>Thermotogota</taxon>
        <taxon>Thermotogae</taxon>
        <taxon>Thermotogales</taxon>
        <taxon>Thermotogaceae</taxon>
        <taxon>Thermotoga</taxon>
    </lineage>
</organism>
<keyword evidence="6 7" id="KW-0472">Membrane</keyword>
<keyword evidence="2" id="KW-0813">Transport</keyword>
<feature type="non-terminal residue" evidence="8">
    <location>
        <position position="109"/>
    </location>
</feature>
<keyword evidence="4 7" id="KW-0812">Transmembrane</keyword>
<evidence type="ECO:0000256" key="7">
    <source>
        <dbReference type="SAM" id="Phobius"/>
    </source>
</evidence>
<comment type="subcellular location">
    <subcellularLocation>
        <location evidence="1">Cell membrane</location>
        <topology evidence="1">Multi-pass membrane protein</topology>
    </subcellularLocation>
</comment>
<evidence type="ECO:0000313" key="9">
    <source>
        <dbReference type="Proteomes" id="UP000058636"/>
    </source>
</evidence>
<reference evidence="8 9" key="1">
    <citation type="journal article" date="2015" name="MBio">
        <title>Genome-Resolved Metagenomic Analysis Reveals Roles for Candidate Phyla and Other Microbial Community Members in Biogeochemical Transformations in Oil Reservoirs.</title>
        <authorList>
            <person name="Hu P."/>
            <person name="Tom L."/>
            <person name="Singh A."/>
            <person name="Thomas B.C."/>
            <person name="Baker B.J."/>
            <person name="Piceno Y.M."/>
            <person name="Andersen G.L."/>
            <person name="Banfield J.F."/>
        </authorList>
    </citation>
    <scope>NUCLEOTIDE SEQUENCE [LARGE SCALE GENOMIC DNA]</scope>
    <source>
        <strain evidence="8">46_26</strain>
    </source>
</reference>
<dbReference type="GO" id="GO:0005886">
    <property type="term" value="C:plasma membrane"/>
    <property type="evidence" value="ECO:0007669"/>
    <property type="project" value="UniProtKB-SubCell"/>
</dbReference>
<dbReference type="PANTHER" id="PTHR30193:SF37">
    <property type="entry name" value="INNER MEMBRANE ABC TRANSPORTER PERMEASE PROTEIN YCJO"/>
    <property type="match status" value="1"/>
</dbReference>
<evidence type="ECO:0000256" key="6">
    <source>
        <dbReference type="ARBA" id="ARBA00023136"/>
    </source>
</evidence>
<dbReference type="Proteomes" id="UP000058636">
    <property type="component" value="Unassembled WGS sequence"/>
</dbReference>
<dbReference type="AlphaFoldDB" id="A0A101EPV2"/>
<keyword evidence="5 7" id="KW-1133">Transmembrane helix</keyword>
<proteinExistence type="predicted"/>
<accession>A0A101EPV2</accession>
<feature type="transmembrane region" description="Helical" evidence="7">
    <location>
        <begin position="26"/>
        <end position="52"/>
    </location>
</feature>
<protein>
    <submittedName>
        <fullName evidence="8">Binding-protein-dependent transport systems inner membrane component</fullName>
    </submittedName>
</protein>
<evidence type="ECO:0000313" key="8">
    <source>
        <dbReference type="EMBL" id="KUK22679.1"/>
    </source>
</evidence>
<dbReference type="InterPro" id="IPR051393">
    <property type="entry name" value="ABC_transporter_permease"/>
</dbReference>
<dbReference type="Gene3D" id="1.10.3720.10">
    <property type="entry name" value="MetI-like"/>
    <property type="match status" value="1"/>
</dbReference>
<dbReference type="SUPFAM" id="SSF161098">
    <property type="entry name" value="MetI-like"/>
    <property type="match status" value="1"/>
</dbReference>
<keyword evidence="3" id="KW-1003">Cell membrane</keyword>
<feature type="transmembrane region" description="Helical" evidence="7">
    <location>
        <begin position="89"/>
        <end position="108"/>
    </location>
</feature>
<evidence type="ECO:0000256" key="1">
    <source>
        <dbReference type="ARBA" id="ARBA00004651"/>
    </source>
</evidence>
<name>A0A101EPV2_9THEM</name>
<gene>
    <name evidence="8" type="ORF">XD57_1227</name>
</gene>
<evidence type="ECO:0000256" key="2">
    <source>
        <dbReference type="ARBA" id="ARBA00022448"/>
    </source>
</evidence>
<evidence type="ECO:0000256" key="5">
    <source>
        <dbReference type="ARBA" id="ARBA00022989"/>
    </source>
</evidence>
<sequence>MVEKTEVLTEKQLKKLRLKRILKRELGAWGFLLPHFFFFVLFIVIPVVYGFVMSFYRWTLLGSTRFIGLDNYVRIWNDSRFWQSVKNTVMFAVISIPLIMAVSMIFALL</sequence>
<dbReference type="PATRIC" id="fig|93930.3.peg.239"/>
<evidence type="ECO:0000256" key="3">
    <source>
        <dbReference type="ARBA" id="ARBA00022475"/>
    </source>
</evidence>
<dbReference type="EMBL" id="LGFG01000111">
    <property type="protein sequence ID" value="KUK22679.1"/>
    <property type="molecule type" value="Genomic_DNA"/>
</dbReference>
<comment type="caution">
    <text evidence="8">The sequence shown here is derived from an EMBL/GenBank/DDBJ whole genome shotgun (WGS) entry which is preliminary data.</text>
</comment>
<dbReference type="InterPro" id="IPR035906">
    <property type="entry name" value="MetI-like_sf"/>
</dbReference>
<evidence type="ECO:0000256" key="4">
    <source>
        <dbReference type="ARBA" id="ARBA00022692"/>
    </source>
</evidence>